<dbReference type="Pfam" id="PF07727">
    <property type="entry name" value="RVT_2"/>
    <property type="match status" value="1"/>
</dbReference>
<evidence type="ECO:0000313" key="4">
    <source>
        <dbReference type="Proteomes" id="UP001151760"/>
    </source>
</evidence>
<evidence type="ECO:0000313" key="3">
    <source>
        <dbReference type="EMBL" id="GJS58574.1"/>
    </source>
</evidence>
<evidence type="ECO:0000256" key="1">
    <source>
        <dbReference type="SAM" id="MobiDB-lite"/>
    </source>
</evidence>
<accession>A0ABQ4X066</accession>
<reference evidence="3" key="2">
    <citation type="submission" date="2022-01" db="EMBL/GenBank/DDBJ databases">
        <authorList>
            <person name="Yamashiro T."/>
            <person name="Shiraishi A."/>
            <person name="Satake H."/>
            <person name="Nakayama K."/>
        </authorList>
    </citation>
    <scope>NUCLEOTIDE SEQUENCE</scope>
</reference>
<feature type="domain" description="Reverse transcriptase Ty1/copia-type" evidence="2">
    <location>
        <begin position="273"/>
        <end position="357"/>
    </location>
</feature>
<keyword evidence="4" id="KW-1185">Reference proteome</keyword>
<dbReference type="Proteomes" id="UP001151760">
    <property type="component" value="Unassembled WGS sequence"/>
</dbReference>
<protein>
    <submittedName>
        <fullName evidence="3">Retrotransposon protein, putative, ty1-copia subclass</fullName>
    </submittedName>
</protein>
<evidence type="ECO:0000259" key="2">
    <source>
        <dbReference type="Pfam" id="PF07727"/>
    </source>
</evidence>
<reference evidence="3" key="1">
    <citation type="journal article" date="2022" name="Int. J. Mol. Sci.">
        <title>Draft Genome of Tanacetum Coccineum: Genomic Comparison of Closely Related Tanacetum-Family Plants.</title>
        <authorList>
            <person name="Yamashiro T."/>
            <person name="Shiraishi A."/>
            <person name="Nakayama K."/>
            <person name="Satake H."/>
        </authorList>
    </citation>
    <scope>NUCLEOTIDE SEQUENCE</scope>
</reference>
<dbReference type="InterPro" id="IPR013103">
    <property type="entry name" value="RVT_2"/>
</dbReference>
<feature type="compositionally biased region" description="Polar residues" evidence="1">
    <location>
        <begin position="82"/>
        <end position="92"/>
    </location>
</feature>
<sequence length="397" mass="45712">MSLRISPSLPQALNGVEEEKRNVWDQGSYALSWKPCQGDSLNLPDHRAQVDQGSQIKMIQVKDMMQDNDLNNSKSKDKGSKPRSQSMNGQSHYKQDKTKRRQSINVKSHIFNVRGDNDKTKQTPTRMSSIVQRSLKKETSTLGDIVSLNYIKSNKNPLYPEKQTTNKFEGKRVKHVPQLFSVKHVKHVLTKMVFPTGDQEIGRSSRIYDEVVQDKRQRDDNDLQDERQDQPKEQEVEPTRCKRARTEKLFGPDFVSFMVENEPTSYREAKKVKADGSIDKYNARLAIKGFRKQEGLYYFDTYSTRITPIKMILAIAALRNWKVHQMNVKITILNGDLEKSTHMNQPEGFMAPGLEGKNQASAHDNNGNDYEELTRLVMLPHLRANRVYEEENLAMPV</sequence>
<dbReference type="EMBL" id="BQNB010009089">
    <property type="protein sequence ID" value="GJS58574.1"/>
    <property type="molecule type" value="Genomic_DNA"/>
</dbReference>
<name>A0ABQ4X066_9ASTR</name>
<comment type="caution">
    <text evidence="3">The sequence shown here is derived from an EMBL/GenBank/DDBJ whole genome shotgun (WGS) entry which is preliminary data.</text>
</comment>
<gene>
    <name evidence="3" type="ORF">Tco_0653358</name>
</gene>
<proteinExistence type="predicted"/>
<feature type="region of interest" description="Disordered" evidence="1">
    <location>
        <begin position="65"/>
        <end position="108"/>
    </location>
</feature>
<feature type="region of interest" description="Disordered" evidence="1">
    <location>
        <begin position="205"/>
        <end position="243"/>
    </location>
</feature>
<organism evidence="3 4">
    <name type="scientific">Tanacetum coccineum</name>
    <dbReference type="NCBI Taxonomy" id="301880"/>
    <lineage>
        <taxon>Eukaryota</taxon>
        <taxon>Viridiplantae</taxon>
        <taxon>Streptophyta</taxon>
        <taxon>Embryophyta</taxon>
        <taxon>Tracheophyta</taxon>
        <taxon>Spermatophyta</taxon>
        <taxon>Magnoliopsida</taxon>
        <taxon>eudicotyledons</taxon>
        <taxon>Gunneridae</taxon>
        <taxon>Pentapetalae</taxon>
        <taxon>asterids</taxon>
        <taxon>campanulids</taxon>
        <taxon>Asterales</taxon>
        <taxon>Asteraceae</taxon>
        <taxon>Asteroideae</taxon>
        <taxon>Anthemideae</taxon>
        <taxon>Anthemidinae</taxon>
        <taxon>Tanacetum</taxon>
    </lineage>
</organism>